<dbReference type="EMBL" id="NQYH01000005">
    <property type="protein sequence ID" value="RIY41006.1"/>
    <property type="molecule type" value="Genomic_DNA"/>
</dbReference>
<dbReference type="Pfam" id="PF00437">
    <property type="entry name" value="T2SSE"/>
    <property type="match status" value="1"/>
</dbReference>
<dbReference type="OrthoDB" id="5790493at2"/>
<evidence type="ECO:0000313" key="5">
    <source>
        <dbReference type="EMBL" id="RIY41006.1"/>
    </source>
</evidence>
<keyword evidence="2" id="KW-0547">Nucleotide-binding</keyword>
<evidence type="ECO:0000256" key="1">
    <source>
        <dbReference type="ARBA" id="ARBA00006611"/>
    </source>
</evidence>
<evidence type="ECO:0000256" key="2">
    <source>
        <dbReference type="ARBA" id="ARBA00022741"/>
    </source>
</evidence>
<dbReference type="InterPro" id="IPR001482">
    <property type="entry name" value="T2SS/T4SS_dom"/>
</dbReference>
<proteinExistence type="inferred from homology"/>
<sequence length="570" mass="63722">MSNMSKLIQTAKKHGVHVLSHEHGQFPVPNKYHDVLCLTSDFMLHVAKGEALNQHVREFIDRLHRQNIEIQDKNINEVSITFLREMYRHLVLESAESARKTVLMEGQDSASDTQREALKIIRDAVDKQASDIHFVLKPTLLEISYRIHGDIFHINDKPAEQGQRLLATIYGAMSDVSSTTYNPSVHQDARLKTALASQCGLFAGRISSGPTDTDPGSVMVMRLLYDSNKRIQSLDELGFLPEQQDSIELMERRAIAGGVNILSGATGSGKSTTASTLLSGVIAKERANEETQGLGLRTGIKVVTVEDPPEYRIPGAVQTPLVVKDRSDPEDIRQSWLRSISAMVRRDPDMCLIGEIRDRDSAKAAFDMATTGHGIYTTLHTTDAVSIMARLKGLNVDKDLMLDPDILTGMINQSLVQKLCPYCRIPWHKGRERVARQQRDRIEKYCQTEGVYLRNTGCKHCVHGIVGRIVIAETIVPNMELMEVFDKKGKVRAKEFWIRQMGGISKCQALIRRINEGYVDPVQGDSSVIALDNDFVALGIDYSKSGDFDAPAIHPQHYWGQSERQIKLVS</sequence>
<protein>
    <recommendedName>
        <fullName evidence="4">Bacterial type II secretion system protein E domain-containing protein</fullName>
    </recommendedName>
</protein>
<dbReference type="Proteomes" id="UP000266206">
    <property type="component" value="Unassembled WGS sequence"/>
</dbReference>
<evidence type="ECO:0000313" key="6">
    <source>
        <dbReference type="Proteomes" id="UP000266206"/>
    </source>
</evidence>
<keyword evidence="3" id="KW-0067">ATP-binding</keyword>
<dbReference type="PANTHER" id="PTHR30258">
    <property type="entry name" value="TYPE II SECRETION SYSTEM PROTEIN GSPE-RELATED"/>
    <property type="match status" value="1"/>
</dbReference>
<dbReference type="PANTHER" id="PTHR30258:SF3">
    <property type="entry name" value="SLL1921 PROTEIN"/>
    <property type="match status" value="1"/>
</dbReference>
<accession>A0A3A1YU22</accession>
<evidence type="ECO:0000256" key="3">
    <source>
        <dbReference type="ARBA" id="ARBA00022840"/>
    </source>
</evidence>
<dbReference type="GO" id="GO:0016887">
    <property type="term" value="F:ATP hydrolysis activity"/>
    <property type="evidence" value="ECO:0007669"/>
    <property type="project" value="TreeGrafter"/>
</dbReference>
<reference evidence="5 6" key="1">
    <citation type="submission" date="2017-08" db="EMBL/GenBank/DDBJ databases">
        <title>Pusillimonas indicus sp. nov., a member of the family Alcaligenaceae isolated from surface seawater.</title>
        <authorList>
            <person name="Li J."/>
        </authorList>
    </citation>
    <scope>NUCLEOTIDE SEQUENCE [LARGE SCALE GENOMIC DNA]</scope>
    <source>
        <strain evidence="5 6">L52-1-41</strain>
    </source>
</reference>
<gene>
    <name evidence="5" type="ORF">CJP73_07620</name>
</gene>
<dbReference type="SUPFAM" id="SSF52540">
    <property type="entry name" value="P-loop containing nucleoside triphosphate hydrolases"/>
    <property type="match status" value="1"/>
</dbReference>
<name>A0A3A1YU22_9BURK</name>
<dbReference type="GO" id="GO:0005886">
    <property type="term" value="C:plasma membrane"/>
    <property type="evidence" value="ECO:0007669"/>
    <property type="project" value="TreeGrafter"/>
</dbReference>
<comment type="caution">
    <text evidence="5">The sequence shown here is derived from an EMBL/GenBank/DDBJ whole genome shotgun (WGS) entry which is preliminary data.</text>
</comment>
<dbReference type="GO" id="GO:0005524">
    <property type="term" value="F:ATP binding"/>
    <property type="evidence" value="ECO:0007669"/>
    <property type="project" value="UniProtKB-KW"/>
</dbReference>
<comment type="similarity">
    <text evidence="1">Belongs to the GSP E family.</text>
</comment>
<dbReference type="InterPro" id="IPR027417">
    <property type="entry name" value="P-loop_NTPase"/>
</dbReference>
<organism evidence="5 6">
    <name type="scientific">Neopusillimonas maritima</name>
    <dbReference type="NCBI Taxonomy" id="2026239"/>
    <lineage>
        <taxon>Bacteria</taxon>
        <taxon>Pseudomonadati</taxon>
        <taxon>Pseudomonadota</taxon>
        <taxon>Betaproteobacteria</taxon>
        <taxon>Burkholderiales</taxon>
        <taxon>Alcaligenaceae</taxon>
        <taxon>Neopusillimonas</taxon>
    </lineage>
</organism>
<feature type="domain" description="Bacterial type II secretion system protein E" evidence="4">
    <location>
        <begin position="117"/>
        <end position="500"/>
    </location>
</feature>
<dbReference type="Gene3D" id="3.40.50.300">
    <property type="entry name" value="P-loop containing nucleotide triphosphate hydrolases"/>
    <property type="match status" value="1"/>
</dbReference>
<dbReference type="AlphaFoldDB" id="A0A3A1YU22"/>
<dbReference type="Gene3D" id="3.30.450.90">
    <property type="match status" value="1"/>
</dbReference>
<dbReference type="RefSeq" id="WP_119516007.1">
    <property type="nucleotide sequence ID" value="NZ_NQYH01000005.1"/>
</dbReference>
<evidence type="ECO:0000259" key="4">
    <source>
        <dbReference type="Pfam" id="PF00437"/>
    </source>
</evidence>